<accession>A0A8H7IXN7</accession>
<dbReference type="Proteomes" id="UP000651452">
    <property type="component" value="Unassembled WGS sequence"/>
</dbReference>
<feature type="domain" description="F-box" evidence="2">
    <location>
        <begin position="1"/>
        <end position="45"/>
    </location>
</feature>
<evidence type="ECO:0000259" key="2">
    <source>
        <dbReference type="PROSITE" id="PS50181"/>
    </source>
</evidence>
<reference evidence="3" key="1">
    <citation type="submission" date="2018-12" db="EMBL/GenBank/DDBJ databases">
        <authorList>
            <person name="Syme R.A."/>
            <person name="Farfan-Caceres L."/>
            <person name="Lichtenzveig J."/>
        </authorList>
    </citation>
    <scope>NUCLEOTIDE SEQUENCE</scope>
    <source>
        <strain evidence="3">Al4</strain>
    </source>
</reference>
<dbReference type="InterPro" id="IPR036047">
    <property type="entry name" value="F-box-like_dom_sf"/>
</dbReference>
<name>A0A8H7IXN7_9PLEO</name>
<sequence length="423" mass="46870">MLGELPLEILRRVCSELSPEAALNFSHSCRNTYQVSDDWIVWRTIVRGSARIRTEESAAESEERGKNQGTMGDADIVRAPPEIQRRLAVERFLPQLLVLGYTMTASLDLQAVYAQCQALVSSQEYPASLVREKTDSSRWFEFLTDPKSRFDSKEWLAAQTASFCFAVGVLSDFEYSYQSEEPFARLEDVQWFNSTANQEGCSDSLVMQHVLANAAVGSFCLELRAALSGEMTIGEDFEGTSIPPTASSIPLTSPIQLSPESLQTASPSCLVASVAPSFFTETSWTGYISTRGDWRSVYHGIGGHNLKDLSSSKALDHMSNGPTSVDHAVRFQVADILASGDFVLRSNFFHTRNDMYTLIMLVESRTGRLSVCMSRLGDSTPKLLQKNVRNALNTPFGIVHGIEPGSWLWLWKSSWSAGNETVK</sequence>
<protein>
    <recommendedName>
        <fullName evidence="2">F-box domain-containing protein</fullName>
    </recommendedName>
</protein>
<dbReference type="AlphaFoldDB" id="A0A8H7IXN7"/>
<gene>
    <name evidence="3" type="ORF">EKO04_010881</name>
</gene>
<proteinExistence type="predicted"/>
<dbReference type="PROSITE" id="PS50181">
    <property type="entry name" value="FBOX"/>
    <property type="match status" value="1"/>
</dbReference>
<keyword evidence="4" id="KW-1185">Reference proteome</keyword>
<dbReference type="EMBL" id="RZGK01000021">
    <property type="protein sequence ID" value="KAF9691293.1"/>
    <property type="molecule type" value="Genomic_DNA"/>
</dbReference>
<reference evidence="3" key="2">
    <citation type="submission" date="2020-09" db="EMBL/GenBank/DDBJ databases">
        <title>Reference genome assembly for Australian Ascochyta lentis isolate Al4.</title>
        <authorList>
            <person name="Lee R.C."/>
            <person name="Farfan-Caceres L.M."/>
            <person name="Debler J.W."/>
            <person name="Williams A.H."/>
            <person name="Henares B.M."/>
        </authorList>
    </citation>
    <scope>NUCLEOTIDE SEQUENCE</scope>
    <source>
        <strain evidence="3">Al4</strain>
    </source>
</reference>
<comment type="caution">
    <text evidence="3">The sequence shown here is derived from an EMBL/GenBank/DDBJ whole genome shotgun (WGS) entry which is preliminary data.</text>
</comment>
<dbReference type="Pfam" id="PF00646">
    <property type="entry name" value="F-box"/>
    <property type="match status" value="1"/>
</dbReference>
<feature type="region of interest" description="Disordered" evidence="1">
    <location>
        <begin position="53"/>
        <end position="75"/>
    </location>
</feature>
<evidence type="ECO:0000256" key="1">
    <source>
        <dbReference type="SAM" id="MobiDB-lite"/>
    </source>
</evidence>
<feature type="compositionally biased region" description="Basic and acidic residues" evidence="1">
    <location>
        <begin position="53"/>
        <end position="66"/>
    </location>
</feature>
<organism evidence="3 4">
    <name type="scientific">Ascochyta lentis</name>
    <dbReference type="NCBI Taxonomy" id="205686"/>
    <lineage>
        <taxon>Eukaryota</taxon>
        <taxon>Fungi</taxon>
        <taxon>Dikarya</taxon>
        <taxon>Ascomycota</taxon>
        <taxon>Pezizomycotina</taxon>
        <taxon>Dothideomycetes</taxon>
        <taxon>Pleosporomycetidae</taxon>
        <taxon>Pleosporales</taxon>
        <taxon>Pleosporineae</taxon>
        <taxon>Didymellaceae</taxon>
        <taxon>Ascochyta</taxon>
    </lineage>
</organism>
<dbReference type="InterPro" id="IPR001810">
    <property type="entry name" value="F-box_dom"/>
</dbReference>
<dbReference type="SUPFAM" id="SSF81383">
    <property type="entry name" value="F-box domain"/>
    <property type="match status" value="1"/>
</dbReference>
<evidence type="ECO:0000313" key="4">
    <source>
        <dbReference type="Proteomes" id="UP000651452"/>
    </source>
</evidence>
<dbReference type="OrthoDB" id="3789892at2759"/>
<evidence type="ECO:0000313" key="3">
    <source>
        <dbReference type="EMBL" id="KAF9691293.1"/>
    </source>
</evidence>